<dbReference type="GO" id="GO:0000049">
    <property type="term" value="F:tRNA binding"/>
    <property type="evidence" value="ECO:0007669"/>
    <property type="project" value="TreeGrafter"/>
</dbReference>
<feature type="binding site" evidence="14">
    <location>
        <position position="119"/>
    </location>
    <ligand>
        <name>ATP</name>
        <dbReference type="ChEBI" id="CHEBI:30616"/>
    </ligand>
</feature>
<evidence type="ECO:0000256" key="1">
    <source>
        <dbReference type="ARBA" id="ARBA00004496"/>
    </source>
</evidence>
<keyword evidence="5 13" id="KW-0963">Cytoplasm</keyword>
<feature type="binding site" evidence="14">
    <location>
        <position position="197"/>
    </location>
    <ligand>
        <name>ATP</name>
        <dbReference type="ChEBI" id="CHEBI:30616"/>
    </ligand>
</feature>
<evidence type="ECO:0000256" key="4">
    <source>
        <dbReference type="ARBA" id="ARBA00015492"/>
    </source>
</evidence>
<dbReference type="GO" id="GO:0003725">
    <property type="term" value="F:double-stranded RNA binding"/>
    <property type="evidence" value="ECO:0007669"/>
    <property type="project" value="UniProtKB-UniRule"/>
</dbReference>
<evidence type="ECO:0000256" key="2">
    <source>
        <dbReference type="ARBA" id="ARBA00007663"/>
    </source>
</evidence>
<evidence type="ECO:0000313" key="17">
    <source>
        <dbReference type="Proteomes" id="UP000075737"/>
    </source>
</evidence>
<evidence type="ECO:0000256" key="8">
    <source>
        <dbReference type="ARBA" id="ARBA00022695"/>
    </source>
</evidence>
<gene>
    <name evidence="16" type="primary">ywlC</name>
    <name evidence="16" type="ORF">ATZ99_16400</name>
</gene>
<comment type="function">
    <text evidence="13">Required for the formation of a threonylcarbamoyl group on adenosine at position 37 (t(6)A37) in tRNAs that read codons beginning with adenine.</text>
</comment>
<evidence type="ECO:0000256" key="12">
    <source>
        <dbReference type="ARBA" id="ARBA00048366"/>
    </source>
</evidence>
<dbReference type="AlphaFoldDB" id="A0A161PWA4"/>
<keyword evidence="10 13" id="KW-0067">ATP-binding</keyword>
<evidence type="ECO:0000256" key="9">
    <source>
        <dbReference type="ARBA" id="ARBA00022741"/>
    </source>
</evidence>
<dbReference type="PROSITE" id="PS51163">
    <property type="entry name" value="YRDC"/>
    <property type="match status" value="1"/>
</dbReference>
<dbReference type="GO" id="GO:0006450">
    <property type="term" value="P:regulation of translational fidelity"/>
    <property type="evidence" value="ECO:0007669"/>
    <property type="project" value="TreeGrafter"/>
</dbReference>
<dbReference type="NCBIfam" id="TIGR00057">
    <property type="entry name" value="L-threonylcarbamoyladenylate synthase"/>
    <property type="match status" value="1"/>
</dbReference>
<dbReference type="EC" id="2.7.7.87" evidence="3 13"/>
<evidence type="ECO:0000256" key="3">
    <source>
        <dbReference type="ARBA" id="ARBA00012584"/>
    </source>
</evidence>
<evidence type="ECO:0000256" key="5">
    <source>
        <dbReference type="ARBA" id="ARBA00022490"/>
    </source>
</evidence>
<keyword evidence="7 13" id="KW-0819">tRNA processing</keyword>
<dbReference type="Gene3D" id="3.40.50.11030">
    <property type="entry name" value="Threonylcarbamoyl-AMP synthase, C-terminal domain"/>
    <property type="match status" value="1"/>
</dbReference>
<feature type="binding site" evidence="14">
    <location>
        <position position="37"/>
    </location>
    <ligand>
        <name>L-threonine</name>
        <dbReference type="ChEBI" id="CHEBI:57926"/>
    </ligand>
</feature>
<feature type="binding site" evidence="14">
    <location>
        <position position="123"/>
    </location>
    <ligand>
        <name>L-threonine</name>
        <dbReference type="ChEBI" id="CHEBI:57926"/>
    </ligand>
</feature>
<dbReference type="Gene3D" id="3.90.870.10">
    <property type="entry name" value="DHBP synthase"/>
    <property type="match status" value="1"/>
</dbReference>
<protein>
    <recommendedName>
        <fullName evidence="4 13">Threonylcarbamoyl-AMP synthase</fullName>
        <shortName evidence="13">TC-AMP synthase</shortName>
        <ecNumber evidence="3 13">2.7.7.87</ecNumber>
    </recommendedName>
    <alternativeName>
        <fullName evidence="11 13">L-threonylcarbamoyladenylate synthase</fullName>
    </alternativeName>
</protein>
<keyword evidence="17" id="KW-1185">Reference proteome</keyword>
<evidence type="ECO:0000256" key="14">
    <source>
        <dbReference type="PIRSR" id="PIRSR004930-1"/>
    </source>
</evidence>
<dbReference type="Proteomes" id="UP000075737">
    <property type="component" value="Unassembled WGS sequence"/>
</dbReference>
<dbReference type="GO" id="GO:0005737">
    <property type="term" value="C:cytoplasm"/>
    <property type="evidence" value="ECO:0007669"/>
    <property type="project" value="UniProtKB-SubCell"/>
</dbReference>
<dbReference type="FunFam" id="3.90.870.10:FF:000008">
    <property type="entry name" value="Threonylcarbamoyl-AMP synthase"/>
    <property type="match status" value="1"/>
</dbReference>
<dbReference type="PIRSF" id="PIRSF004930">
    <property type="entry name" value="Tln_factor_SUA5"/>
    <property type="match status" value="1"/>
</dbReference>
<evidence type="ECO:0000256" key="13">
    <source>
        <dbReference type="PIRNR" id="PIRNR004930"/>
    </source>
</evidence>
<comment type="caution">
    <text evidence="16">The sequence shown here is derived from an EMBL/GenBank/DDBJ whole genome shotgun (WGS) entry which is preliminary data.</text>
</comment>
<dbReference type="OrthoDB" id="9814580at2"/>
<feature type="binding site" evidence="14">
    <location>
        <position position="143"/>
    </location>
    <ligand>
        <name>L-threonine</name>
        <dbReference type="ChEBI" id="CHEBI:57926"/>
    </ligand>
</feature>
<dbReference type="SUPFAM" id="SSF55821">
    <property type="entry name" value="YrdC/RibB"/>
    <property type="match status" value="1"/>
</dbReference>
<dbReference type="InterPro" id="IPR017945">
    <property type="entry name" value="DHBP_synth_RibB-like_a/b_dom"/>
</dbReference>
<dbReference type="RefSeq" id="WP_068748759.1">
    <property type="nucleotide sequence ID" value="NZ_LOHZ01000035.1"/>
</dbReference>
<dbReference type="InterPro" id="IPR050156">
    <property type="entry name" value="TC-AMP_synthase_SUA5"/>
</dbReference>
<comment type="catalytic activity">
    <reaction evidence="12 13">
        <text>L-threonine + hydrogencarbonate + ATP = L-threonylcarbamoyladenylate + diphosphate + H2O</text>
        <dbReference type="Rhea" id="RHEA:36407"/>
        <dbReference type="ChEBI" id="CHEBI:15377"/>
        <dbReference type="ChEBI" id="CHEBI:17544"/>
        <dbReference type="ChEBI" id="CHEBI:30616"/>
        <dbReference type="ChEBI" id="CHEBI:33019"/>
        <dbReference type="ChEBI" id="CHEBI:57926"/>
        <dbReference type="ChEBI" id="CHEBI:73682"/>
        <dbReference type="EC" id="2.7.7.87"/>
    </reaction>
</comment>
<evidence type="ECO:0000256" key="7">
    <source>
        <dbReference type="ARBA" id="ARBA00022694"/>
    </source>
</evidence>
<name>A0A161PWA4_9FIRM</name>
<organism evidence="16 17">
    <name type="scientific">Thermovenabulum gondwanense</name>
    <dbReference type="NCBI Taxonomy" id="520767"/>
    <lineage>
        <taxon>Bacteria</taxon>
        <taxon>Bacillati</taxon>
        <taxon>Bacillota</taxon>
        <taxon>Clostridia</taxon>
        <taxon>Thermosediminibacterales</taxon>
        <taxon>Thermosediminibacteraceae</taxon>
        <taxon>Thermovenabulum</taxon>
    </lineage>
</organism>
<proteinExistence type="inferred from homology"/>
<evidence type="ECO:0000256" key="6">
    <source>
        <dbReference type="ARBA" id="ARBA00022679"/>
    </source>
</evidence>
<dbReference type="PANTHER" id="PTHR17490:SF16">
    <property type="entry name" value="THREONYLCARBAMOYL-AMP SYNTHASE"/>
    <property type="match status" value="1"/>
</dbReference>
<feature type="binding site" evidence="14">
    <location>
        <position position="60"/>
    </location>
    <ligand>
        <name>ATP</name>
        <dbReference type="ChEBI" id="CHEBI:30616"/>
    </ligand>
</feature>
<sequence length="346" mass="38073">METLYIKVDENNPEIEKVRLAAEIIKRGGLVAFPTETVYGLGANALEEESAIKIYRAKNRPQDNPLIVHIQEVKELSLLAKNVPAKAYELIEKFWPGPLTIIFEKSERVPYKTTGGLDTVAVRMPDHAVARLLIRESGVPIAAPSANLSGKPSPTNAQDVMEDMKGRIDAVIDGGHSKFGVESTVLDLTGSAPVILRPGGVTREELEEVLGQVHVEENIKEGEKPRSPGLKYRHYSPRAEVFLVVGDIKEQVKKIKELALDFEKKGLKVGILATAQTRGEYRQENVLSAGDRDAPLTISSNLFSLLRKFDRMGIDIILAEGIPERGLGLAVMNRLKRASGYKIIPV</sequence>
<keyword evidence="9 13" id="KW-0547">Nucleotide-binding</keyword>
<feature type="binding site" evidence="14">
    <location>
        <position position="153"/>
    </location>
    <ligand>
        <name>ATP</name>
        <dbReference type="ChEBI" id="CHEBI:30616"/>
    </ligand>
</feature>
<dbReference type="GO" id="GO:0008033">
    <property type="term" value="P:tRNA processing"/>
    <property type="evidence" value="ECO:0007669"/>
    <property type="project" value="UniProtKB-KW"/>
</dbReference>
<feature type="binding site" evidence="14">
    <location>
        <position position="145"/>
    </location>
    <ligand>
        <name>ATP</name>
        <dbReference type="ChEBI" id="CHEBI:30616"/>
    </ligand>
</feature>
<evidence type="ECO:0000313" key="16">
    <source>
        <dbReference type="EMBL" id="KYO65406.1"/>
    </source>
</evidence>
<evidence type="ECO:0000256" key="10">
    <source>
        <dbReference type="ARBA" id="ARBA00022840"/>
    </source>
</evidence>
<dbReference type="InterPro" id="IPR038385">
    <property type="entry name" value="Sua5/YwlC_C"/>
</dbReference>
<feature type="binding site" evidence="14">
    <location>
        <position position="183"/>
    </location>
    <ligand>
        <name>L-threonine</name>
        <dbReference type="ChEBI" id="CHEBI:57926"/>
    </ligand>
</feature>
<keyword evidence="6 13" id="KW-0808">Transferase</keyword>
<evidence type="ECO:0000259" key="15">
    <source>
        <dbReference type="PROSITE" id="PS51163"/>
    </source>
</evidence>
<feature type="binding site" evidence="14">
    <location>
        <position position="69"/>
    </location>
    <ligand>
        <name>L-threonine</name>
        <dbReference type="ChEBI" id="CHEBI:57926"/>
    </ligand>
</feature>
<dbReference type="Pfam" id="PF03481">
    <property type="entry name" value="Sua5_C"/>
    <property type="match status" value="1"/>
</dbReference>
<dbReference type="InterPro" id="IPR006070">
    <property type="entry name" value="Sua5-like_dom"/>
</dbReference>
<dbReference type="PATRIC" id="fig|520767.4.peg.1756"/>
<dbReference type="GO" id="GO:0005524">
    <property type="term" value="F:ATP binding"/>
    <property type="evidence" value="ECO:0007669"/>
    <property type="project" value="UniProtKB-UniRule"/>
</dbReference>
<dbReference type="InterPro" id="IPR005145">
    <property type="entry name" value="Sua5_C"/>
</dbReference>
<reference evidence="16 17" key="1">
    <citation type="submission" date="2015-12" db="EMBL/GenBank/DDBJ databases">
        <title>Draft genome of Thermovenabulum gondwanense isolated from a red thermophilic microbial mat colonisisng an outflow channel of a bore well.</title>
        <authorList>
            <person name="Patel B.K."/>
        </authorList>
    </citation>
    <scope>NUCLEOTIDE SEQUENCE [LARGE SCALE GENOMIC DNA]</scope>
    <source>
        <strain evidence="16 17">R270</strain>
    </source>
</reference>
<comment type="similarity">
    <text evidence="2 13">Belongs to the SUA5 family.</text>
</comment>
<comment type="subcellular location">
    <subcellularLocation>
        <location evidence="1 13">Cytoplasm</location>
    </subcellularLocation>
</comment>
<dbReference type="GO" id="GO:0061710">
    <property type="term" value="F:L-threonylcarbamoyladenylate synthase"/>
    <property type="evidence" value="ECO:0007669"/>
    <property type="project" value="UniProtKB-EC"/>
</dbReference>
<dbReference type="STRING" id="520767.ATZ99_16400"/>
<evidence type="ECO:0000256" key="11">
    <source>
        <dbReference type="ARBA" id="ARBA00029774"/>
    </source>
</evidence>
<dbReference type="Pfam" id="PF01300">
    <property type="entry name" value="Sua5_yciO_yrdC"/>
    <property type="match status" value="1"/>
</dbReference>
<feature type="binding site" evidence="14">
    <location>
        <position position="235"/>
    </location>
    <ligand>
        <name>ATP</name>
        <dbReference type="ChEBI" id="CHEBI:30616"/>
    </ligand>
</feature>
<dbReference type="InterPro" id="IPR010923">
    <property type="entry name" value="T(6)A37_SUA5"/>
</dbReference>
<feature type="domain" description="YrdC-like" evidence="15">
    <location>
        <begin position="15"/>
        <end position="201"/>
    </location>
</feature>
<keyword evidence="8 13" id="KW-0548">Nucleotidyltransferase</keyword>
<dbReference type="EMBL" id="LOHZ01000035">
    <property type="protein sequence ID" value="KYO65406.1"/>
    <property type="molecule type" value="Genomic_DNA"/>
</dbReference>
<accession>A0A161PWA4</accession>
<dbReference type="PANTHER" id="PTHR17490">
    <property type="entry name" value="SUA5"/>
    <property type="match status" value="1"/>
</dbReference>
<feature type="binding site" evidence="14">
    <location>
        <position position="64"/>
    </location>
    <ligand>
        <name>ATP</name>
        <dbReference type="ChEBI" id="CHEBI:30616"/>
    </ligand>
</feature>